<accession>A0A545AX36</accession>
<evidence type="ECO:0008006" key="3">
    <source>
        <dbReference type="Google" id="ProtNLM"/>
    </source>
</evidence>
<proteinExistence type="predicted"/>
<comment type="caution">
    <text evidence="1">The sequence shown here is derived from an EMBL/GenBank/DDBJ whole genome shotgun (WGS) entry which is preliminary data.</text>
</comment>
<protein>
    <recommendedName>
        <fullName evidence="3">CHAT domain-containing protein</fullName>
    </recommendedName>
</protein>
<evidence type="ECO:0000313" key="2">
    <source>
        <dbReference type="Proteomes" id="UP000317982"/>
    </source>
</evidence>
<dbReference type="InParanoid" id="A0A545AX36"/>
<name>A0A545AX36_9ACTN</name>
<gene>
    <name evidence="1" type="ORF">FL583_05150</name>
</gene>
<dbReference type="EMBL" id="VIRS01000003">
    <property type="protein sequence ID" value="TQS45892.1"/>
    <property type="molecule type" value="Genomic_DNA"/>
</dbReference>
<reference evidence="1 2" key="1">
    <citation type="submission" date="2019-07" db="EMBL/GenBank/DDBJ databases">
        <title>Cryptosporangium phraense sp. nov., isolated from plant litter.</title>
        <authorList>
            <person name="Suriyachadkun C."/>
        </authorList>
    </citation>
    <scope>NUCLEOTIDE SEQUENCE [LARGE SCALE GENOMIC DNA]</scope>
    <source>
        <strain evidence="1 2">A-T 5661</strain>
    </source>
</reference>
<dbReference type="AlphaFoldDB" id="A0A545AX36"/>
<sequence length="199" mass="21732">MSAEGFSQSNGSQSRWRIRHVYTGLERIRWSVYYAALKKVFDRAAADGLVFALAQFEARTHAEIEAALADVHDVDLLLLDFHGYVDGAGEVRLCLLEEDAGYKLADLDARSCDASVVVLSCCQGGSDEFRDELRRLTRRDLVTVGHSATVDTGDDTTVGVVEALIRSSRPGILDKAHEVSERALASRQWSVATLATSAS</sequence>
<dbReference type="Proteomes" id="UP000317982">
    <property type="component" value="Unassembled WGS sequence"/>
</dbReference>
<evidence type="ECO:0000313" key="1">
    <source>
        <dbReference type="EMBL" id="TQS45892.1"/>
    </source>
</evidence>
<organism evidence="1 2">
    <name type="scientific">Cryptosporangium phraense</name>
    <dbReference type="NCBI Taxonomy" id="2593070"/>
    <lineage>
        <taxon>Bacteria</taxon>
        <taxon>Bacillati</taxon>
        <taxon>Actinomycetota</taxon>
        <taxon>Actinomycetes</taxon>
        <taxon>Cryptosporangiales</taxon>
        <taxon>Cryptosporangiaceae</taxon>
        <taxon>Cryptosporangium</taxon>
    </lineage>
</organism>
<dbReference type="RefSeq" id="WP_142703299.1">
    <property type="nucleotide sequence ID" value="NZ_VIRS01000003.1"/>
</dbReference>
<keyword evidence="2" id="KW-1185">Reference proteome</keyword>